<organism evidence="1">
    <name type="scientific">Schizaphis graminum</name>
    <name type="common">Green bug aphid</name>
    <dbReference type="NCBI Taxonomy" id="13262"/>
    <lineage>
        <taxon>Eukaryota</taxon>
        <taxon>Metazoa</taxon>
        <taxon>Ecdysozoa</taxon>
        <taxon>Arthropoda</taxon>
        <taxon>Hexapoda</taxon>
        <taxon>Insecta</taxon>
        <taxon>Pterygota</taxon>
        <taxon>Neoptera</taxon>
        <taxon>Paraneoptera</taxon>
        <taxon>Hemiptera</taxon>
        <taxon>Sternorrhyncha</taxon>
        <taxon>Aphidomorpha</taxon>
        <taxon>Aphidoidea</taxon>
        <taxon>Aphididae</taxon>
        <taxon>Aphidini</taxon>
        <taxon>Schizaphis</taxon>
    </lineage>
</organism>
<proteinExistence type="predicted"/>
<accession>A0A2S2NQN1</accession>
<protein>
    <submittedName>
        <fullName evidence="1">Uncharacterized protein</fullName>
    </submittedName>
</protein>
<dbReference type="AlphaFoldDB" id="A0A2S2NQN1"/>
<evidence type="ECO:0000313" key="1">
    <source>
        <dbReference type="EMBL" id="MBY19495.1"/>
    </source>
</evidence>
<dbReference type="EMBL" id="GGMR01006876">
    <property type="protein sequence ID" value="MBY19495.1"/>
    <property type="molecule type" value="Transcribed_RNA"/>
</dbReference>
<name>A0A2S2NQN1_SCHGA</name>
<sequence length="188" mass="21450">MATSVLCPMAALSPTTPHSTVISKLTCLGFSYRRILLRLFLQWALIAFLLSAALSTDESAATRLAVRFFHRRRLNYVSQKTICREFSLSISIESLSNVYNRVADSIDWFILPMVRLYTTNGPENVHRTYNGQFHSAHLPTHIIIKILKETQMQTSLNLHLDVRVDKSSNPISYQPKCFIQTHKISVLL</sequence>
<gene>
    <name evidence="1" type="ORF">g.138534</name>
</gene>
<reference evidence="1" key="1">
    <citation type="submission" date="2018-04" db="EMBL/GenBank/DDBJ databases">
        <title>Transcriptome of Schizaphis graminum biotype I.</title>
        <authorList>
            <person name="Scully E.D."/>
            <person name="Geib S.M."/>
            <person name="Palmer N.A."/>
            <person name="Koch K."/>
            <person name="Bradshaw J."/>
            <person name="Heng-Moss T."/>
            <person name="Sarath G."/>
        </authorList>
    </citation>
    <scope>NUCLEOTIDE SEQUENCE</scope>
</reference>